<organism evidence="3 4">
    <name type="scientific">Lacibacterium aquatile</name>
    <dbReference type="NCBI Taxonomy" id="1168082"/>
    <lineage>
        <taxon>Bacteria</taxon>
        <taxon>Pseudomonadati</taxon>
        <taxon>Pseudomonadota</taxon>
        <taxon>Alphaproteobacteria</taxon>
        <taxon>Rhodospirillales</taxon>
        <taxon>Rhodospirillaceae</taxon>
    </lineage>
</organism>
<accession>A0ABW5DRW0</accession>
<evidence type="ECO:0000313" key="4">
    <source>
        <dbReference type="Proteomes" id="UP001597295"/>
    </source>
</evidence>
<dbReference type="RefSeq" id="WP_379875630.1">
    <property type="nucleotide sequence ID" value="NZ_JBHUIP010000005.1"/>
</dbReference>
<dbReference type="Proteomes" id="UP001597295">
    <property type="component" value="Unassembled WGS sequence"/>
</dbReference>
<dbReference type="SUPFAM" id="SSF55781">
    <property type="entry name" value="GAF domain-like"/>
    <property type="match status" value="1"/>
</dbReference>
<dbReference type="InterPro" id="IPR037522">
    <property type="entry name" value="HD_GYP_dom"/>
</dbReference>
<dbReference type="Pfam" id="PF13487">
    <property type="entry name" value="HD_5"/>
    <property type="match status" value="1"/>
</dbReference>
<dbReference type="SMART" id="SM00065">
    <property type="entry name" value="GAF"/>
    <property type="match status" value="1"/>
</dbReference>
<dbReference type="InterPro" id="IPR003018">
    <property type="entry name" value="GAF"/>
</dbReference>
<dbReference type="InterPro" id="IPR003607">
    <property type="entry name" value="HD/PDEase_dom"/>
</dbReference>
<proteinExistence type="predicted"/>
<dbReference type="Gene3D" id="3.30.450.40">
    <property type="match status" value="1"/>
</dbReference>
<evidence type="ECO:0000256" key="1">
    <source>
        <dbReference type="SAM" id="MobiDB-lite"/>
    </source>
</evidence>
<dbReference type="EMBL" id="JBHUIP010000005">
    <property type="protein sequence ID" value="MFD2262666.1"/>
    <property type="molecule type" value="Genomic_DNA"/>
</dbReference>
<protein>
    <submittedName>
        <fullName evidence="3">HD domain-containing phosphohydrolase</fullName>
    </submittedName>
</protein>
<dbReference type="SUPFAM" id="SSF109604">
    <property type="entry name" value="HD-domain/PDEase-like"/>
    <property type="match status" value="2"/>
</dbReference>
<dbReference type="SMART" id="SM00471">
    <property type="entry name" value="HDc"/>
    <property type="match status" value="1"/>
</dbReference>
<reference evidence="4" key="1">
    <citation type="journal article" date="2019" name="Int. J. Syst. Evol. Microbiol.">
        <title>The Global Catalogue of Microorganisms (GCM) 10K type strain sequencing project: providing services to taxonomists for standard genome sequencing and annotation.</title>
        <authorList>
            <consortium name="The Broad Institute Genomics Platform"/>
            <consortium name="The Broad Institute Genome Sequencing Center for Infectious Disease"/>
            <person name="Wu L."/>
            <person name="Ma J."/>
        </authorList>
    </citation>
    <scope>NUCLEOTIDE SEQUENCE [LARGE SCALE GENOMIC DNA]</scope>
    <source>
        <strain evidence="4">CGMCC 1.19062</strain>
    </source>
</reference>
<gene>
    <name evidence="3" type="ORF">ACFSM5_07180</name>
</gene>
<dbReference type="Pfam" id="PF01590">
    <property type="entry name" value="GAF"/>
    <property type="match status" value="1"/>
</dbReference>
<evidence type="ECO:0000313" key="3">
    <source>
        <dbReference type="EMBL" id="MFD2262666.1"/>
    </source>
</evidence>
<evidence type="ECO:0000259" key="2">
    <source>
        <dbReference type="PROSITE" id="PS51832"/>
    </source>
</evidence>
<dbReference type="InterPro" id="IPR029016">
    <property type="entry name" value="GAF-like_dom_sf"/>
</dbReference>
<dbReference type="CDD" id="cd00077">
    <property type="entry name" value="HDc"/>
    <property type="match status" value="1"/>
</dbReference>
<feature type="domain" description="HD-GYP" evidence="2">
    <location>
        <begin position="323"/>
        <end position="525"/>
    </location>
</feature>
<keyword evidence="4" id="KW-1185">Reference proteome</keyword>
<feature type="region of interest" description="Disordered" evidence="1">
    <location>
        <begin position="540"/>
        <end position="559"/>
    </location>
</feature>
<sequence>MSSVDVIDRQAKQGAASALKWLIDLGIALSAERNSARLLERIVLGAKELTNADGGTLYLRTANDTLRFVILRNDTLNVAMGGTTGKVITFPELPMFKDGQPNHNNVATHVALTSTTINIPDAYTAENFDFSGTKKFDETTGYRSKSFLTVPLRNHQAEVVGVLQLINAQIPGSKEVLGFTEDQQELVEALASQAAVALTNQQLIAEQRNLFDAFINIMAAAVDAKSAYTGGHCQRVPVLTEMLAETACNQSDGPFADFALNEDQWYELKVAGGLHDVGKVTTPVHVMDKSTKLETIFDRITEVRTRYEVLRRDAEIEYLRGVVDGGNEEELRVKRDARLIRLDDEIAFLKQVNVGGEFLPDPKIDRIKAIATQEWELESEKRPLLDENEVMNLSIRRGTLNDDERKIINDHIVITIQMLEALPFPKTMKNVPEIAGGHHEKMDGTGYPRGLTRDQLSLPARMMGIADIFEALTAADRPYKKPKTLSESMQIMFFMVKDKHIDIDLFELFLRERVFEKYAERFLLPEQIDTVDVDKYLGQLEAIRNPPPPPAEGAQEKRA</sequence>
<dbReference type="PANTHER" id="PTHR43155:SF2">
    <property type="entry name" value="CYCLIC DI-GMP PHOSPHODIESTERASE PA4108"/>
    <property type="match status" value="1"/>
</dbReference>
<dbReference type="Gene3D" id="1.10.3210.10">
    <property type="entry name" value="Hypothetical protein af1432"/>
    <property type="match status" value="2"/>
</dbReference>
<comment type="caution">
    <text evidence="3">The sequence shown here is derived from an EMBL/GenBank/DDBJ whole genome shotgun (WGS) entry which is preliminary data.</text>
</comment>
<name>A0ABW5DRW0_9PROT</name>
<dbReference type="PROSITE" id="PS51832">
    <property type="entry name" value="HD_GYP"/>
    <property type="match status" value="1"/>
</dbReference>
<dbReference type="PANTHER" id="PTHR43155">
    <property type="entry name" value="CYCLIC DI-GMP PHOSPHODIESTERASE PA4108-RELATED"/>
    <property type="match status" value="1"/>
</dbReference>